<feature type="domain" description="Peptidase M4 C-terminal" evidence="11">
    <location>
        <begin position="350"/>
        <end position="524"/>
    </location>
</feature>
<reference evidence="13 14" key="1">
    <citation type="submission" date="2021-04" db="EMBL/GenBank/DDBJ databases">
        <title>The genome sequence of Ideonella sp. 3Y2.</title>
        <authorList>
            <person name="Liu Y."/>
        </authorList>
    </citation>
    <scope>NUCLEOTIDE SEQUENCE [LARGE SCALE GENOMIC DNA]</scope>
    <source>
        <strain evidence="13 14">3Y2</strain>
    </source>
</reference>
<keyword evidence="5 9" id="KW-0378">Hydrolase</keyword>
<evidence type="ECO:0000256" key="5">
    <source>
        <dbReference type="ARBA" id="ARBA00022801"/>
    </source>
</evidence>
<dbReference type="InterPro" id="IPR013856">
    <property type="entry name" value="Peptidase_M4_domain"/>
</dbReference>
<dbReference type="Pfam" id="PF02868">
    <property type="entry name" value="Peptidase_M4_C"/>
    <property type="match status" value="1"/>
</dbReference>
<dbReference type="PANTHER" id="PTHR33794:SF1">
    <property type="entry name" value="BACILLOLYSIN"/>
    <property type="match status" value="1"/>
</dbReference>
<keyword evidence="7 9" id="KW-0482">Metalloprotease</keyword>
<evidence type="ECO:0000313" key="13">
    <source>
        <dbReference type="EMBL" id="MBQ0929086.1"/>
    </source>
</evidence>
<dbReference type="GO" id="GO:0004222">
    <property type="term" value="F:metalloendopeptidase activity"/>
    <property type="evidence" value="ECO:0007669"/>
    <property type="project" value="UniProtKB-UniRule"/>
</dbReference>
<feature type="active site" evidence="8">
    <location>
        <position position="340"/>
    </location>
</feature>
<accession>A0A941BCF4</accession>
<comment type="similarity">
    <text evidence="1 9">Belongs to the peptidase M4 family.</text>
</comment>
<dbReference type="GO" id="GO:0046872">
    <property type="term" value="F:metal ion binding"/>
    <property type="evidence" value="ECO:0007669"/>
    <property type="project" value="UniProtKB-UniRule"/>
</dbReference>
<dbReference type="RefSeq" id="WP_210851285.1">
    <property type="nucleotide sequence ID" value="NZ_JAGQDD010000001.1"/>
</dbReference>
<dbReference type="GO" id="GO:0006508">
    <property type="term" value="P:proteolysis"/>
    <property type="evidence" value="ECO:0007669"/>
    <property type="project" value="UniProtKB-KW"/>
</dbReference>
<evidence type="ECO:0000256" key="2">
    <source>
        <dbReference type="ARBA" id="ARBA00022670"/>
    </source>
</evidence>
<evidence type="ECO:0000259" key="12">
    <source>
        <dbReference type="Pfam" id="PF07504"/>
    </source>
</evidence>
<organism evidence="13 14">
    <name type="scientific">Ideonella alba</name>
    <dbReference type="NCBI Taxonomy" id="2824118"/>
    <lineage>
        <taxon>Bacteria</taxon>
        <taxon>Pseudomonadati</taxon>
        <taxon>Pseudomonadota</taxon>
        <taxon>Betaproteobacteria</taxon>
        <taxon>Burkholderiales</taxon>
        <taxon>Sphaerotilaceae</taxon>
        <taxon>Ideonella</taxon>
    </lineage>
</organism>
<comment type="caution">
    <text evidence="13">The sequence shown here is derived from an EMBL/GenBank/DDBJ whole genome shotgun (WGS) entry which is preliminary data.</text>
</comment>
<dbReference type="CDD" id="cd09597">
    <property type="entry name" value="M4_TLP"/>
    <property type="match status" value="1"/>
</dbReference>
<feature type="signal peptide" evidence="9">
    <location>
        <begin position="1"/>
        <end position="26"/>
    </location>
</feature>
<keyword evidence="6 9" id="KW-0862">Zinc</keyword>
<gene>
    <name evidence="13" type="ORF">KAK03_01215</name>
</gene>
<dbReference type="InterPro" id="IPR023612">
    <property type="entry name" value="Peptidase_M4"/>
</dbReference>
<evidence type="ECO:0000259" key="11">
    <source>
        <dbReference type="Pfam" id="PF02868"/>
    </source>
</evidence>
<proteinExistence type="inferred from homology"/>
<dbReference type="InterPro" id="IPR011096">
    <property type="entry name" value="FTP_domain"/>
</dbReference>
<dbReference type="InterPro" id="IPR050728">
    <property type="entry name" value="Zinc_Metalloprotease_M4"/>
</dbReference>
<name>A0A941BCF4_9BURK</name>
<evidence type="ECO:0000256" key="8">
    <source>
        <dbReference type="PIRSR" id="PIRSR623612-1"/>
    </source>
</evidence>
<evidence type="ECO:0000256" key="9">
    <source>
        <dbReference type="RuleBase" id="RU366073"/>
    </source>
</evidence>
<keyword evidence="3" id="KW-0479">Metal-binding</keyword>
<evidence type="ECO:0000256" key="7">
    <source>
        <dbReference type="ARBA" id="ARBA00023049"/>
    </source>
</evidence>
<evidence type="ECO:0000256" key="3">
    <source>
        <dbReference type="ARBA" id="ARBA00022723"/>
    </source>
</evidence>
<keyword evidence="2 9" id="KW-0645">Protease</keyword>
<dbReference type="Proteomes" id="UP000676246">
    <property type="component" value="Unassembled WGS sequence"/>
</dbReference>
<dbReference type="Gene3D" id="3.10.450.490">
    <property type="match status" value="1"/>
</dbReference>
<keyword evidence="9" id="KW-0964">Secreted</keyword>
<keyword evidence="4 9" id="KW-0732">Signal</keyword>
<evidence type="ECO:0000313" key="14">
    <source>
        <dbReference type="Proteomes" id="UP000676246"/>
    </source>
</evidence>
<dbReference type="Gene3D" id="1.10.390.10">
    <property type="entry name" value="Neutral Protease Domain 2"/>
    <property type="match status" value="1"/>
</dbReference>
<dbReference type="AlphaFoldDB" id="A0A941BCF4"/>
<dbReference type="Pfam" id="PF07504">
    <property type="entry name" value="FTP"/>
    <property type="match status" value="1"/>
</dbReference>
<dbReference type="PANTHER" id="PTHR33794">
    <property type="entry name" value="BACILLOLYSIN"/>
    <property type="match status" value="1"/>
</dbReference>
<comment type="cofactor">
    <cofactor evidence="9">
        <name>Zn(2+)</name>
        <dbReference type="ChEBI" id="CHEBI:29105"/>
    </cofactor>
</comment>
<comment type="function">
    <text evidence="9">Extracellular zinc metalloprotease.</text>
</comment>
<dbReference type="GO" id="GO:0005576">
    <property type="term" value="C:extracellular region"/>
    <property type="evidence" value="ECO:0007669"/>
    <property type="project" value="UniProtKB-SubCell"/>
</dbReference>
<comment type="subcellular location">
    <subcellularLocation>
        <location evidence="9">Secreted</location>
    </subcellularLocation>
</comment>
<feature type="active site" description="Proton donor" evidence="8">
    <location>
        <position position="426"/>
    </location>
</feature>
<dbReference type="PRINTS" id="PR00730">
    <property type="entry name" value="THERMOLYSIN"/>
</dbReference>
<dbReference type="Gene3D" id="3.10.450.40">
    <property type="match status" value="1"/>
</dbReference>
<dbReference type="EMBL" id="JAGQDD010000001">
    <property type="protein sequence ID" value="MBQ0929086.1"/>
    <property type="molecule type" value="Genomic_DNA"/>
</dbReference>
<dbReference type="InterPro" id="IPR027268">
    <property type="entry name" value="Peptidase_M4/M1_CTD_sf"/>
</dbReference>
<dbReference type="Pfam" id="PF01447">
    <property type="entry name" value="Peptidase_M4"/>
    <property type="match status" value="1"/>
</dbReference>
<dbReference type="SUPFAM" id="SSF55486">
    <property type="entry name" value="Metalloproteases ('zincins'), catalytic domain"/>
    <property type="match status" value="1"/>
</dbReference>
<evidence type="ECO:0000256" key="1">
    <source>
        <dbReference type="ARBA" id="ARBA00009388"/>
    </source>
</evidence>
<evidence type="ECO:0000256" key="4">
    <source>
        <dbReference type="ARBA" id="ARBA00022729"/>
    </source>
</evidence>
<dbReference type="InterPro" id="IPR001570">
    <property type="entry name" value="Peptidase_M4_C_domain"/>
</dbReference>
<evidence type="ECO:0000259" key="10">
    <source>
        <dbReference type="Pfam" id="PF01447"/>
    </source>
</evidence>
<feature type="domain" description="FTP" evidence="12">
    <location>
        <begin position="56"/>
        <end position="101"/>
    </location>
</feature>
<keyword evidence="14" id="KW-1185">Reference proteome</keyword>
<protein>
    <recommendedName>
        <fullName evidence="9">Neutral metalloproteinase</fullName>
        <ecNumber evidence="9">3.4.24.-</ecNumber>
    </recommendedName>
</protein>
<feature type="chain" id="PRO_5038156379" description="Neutral metalloproteinase" evidence="9">
    <location>
        <begin position="27"/>
        <end position="526"/>
    </location>
</feature>
<sequence>MTPRFALRRLTLALAALVGLSGTSFAAPDASHPAVQRALQHLSGGAFTGARASLDDSYVAKDVVVDADGTEHVRLDRQYKGLPVIAGDLIVRSHPDGSLHGVIQTLQRPLALSTTPALSAGAASSRALKAFKHLQGQVSGQRLVVYARGDVPHLAWEVAVDGVQRDGTPSQARLIVHADSGKVVDQWDTVHTKAYVGTGKTLYSGDVVLNTKGNKAGTKFELKDLTRGKQYTVTMNNGTGVESTMTDADNIWGTNLKTNTQSAAADAHYGMAMTWDYYLNVHGRSGIDGAGTPARSRVHYSSSYNNAFWSDGCYCMTYGDGSGSYPGFNPLVSLDVAGHEMTHGVTSRTAGLIYSGESGGLNEGTSDIFGTMVEYYAANGNDPGDYLIGEEISIAPRAYLRTMIQPSADGASSDCWYSGVGNIDVHYSSGVANHFFFLLAEGTTNGVPSKTCTSGTRVATGNGTVAGIGRAKAEKIWYRALTTKFTASETFAAARTHTIAAAQELYGIGSAEEAAVAAAWSAVNRN</sequence>
<feature type="domain" description="Peptidase M4" evidence="10">
    <location>
        <begin position="197"/>
        <end position="347"/>
    </location>
</feature>
<dbReference type="Gene3D" id="3.10.170.10">
    <property type="match status" value="1"/>
</dbReference>
<dbReference type="EC" id="3.4.24.-" evidence="9"/>
<evidence type="ECO:0000256" key="6">
    <source>
        <dbReference type="ARBA" id="ARBA00022833"/>
    </source>
</evidence>